<dbReference type="PANTHER" id="PTHR34989">
    <property type="entry name" value="PROTEIN HDED"/>
    <property type="match status" value="1"/>
</dbReference>
<feature type="transmembrane region" description="Helical" evidence="2">
    <location>
        <begin position="91"/>
        <end position="110"/>
    </location>
</feature>
<evidence type="ECO:0008006" key="5">
    <source>
        <dbReference type="Google" id="ProtNLM"/>
    </source>
</evidence>
<evidence type="ECO:0000313" key="3">
    <source>
        <dbReference type="EMBL" id="GAA4842743.1"/>
    </source>
</evidence>
<keyword evidence="4" id="KW-1185">Reference proteome</keyword>
<dbReference type="EMBL" id="BAABIS010000001">
    <property type="protein sequence ID" value="GAA4842743.1"/>
    <property type="molecule type" value="Genomic_DNA"/>
</dbReference>
<name>A0ABP9DFQ5_9ACTN</name>
<feature type="transmembrane region" description="Helical" evidence="2">
    <location>
        <begin position="174"/>
        <end position="196"/>
    </location>
</feature>
<keyword evidence="2" id="KW-0472">Membrane</keyword>
<evidence type="ECO:0000313" key="4">
    <source>
        <dbReference type="Proteomes" id="UP001501752"/>
    </source>
</evidence>
<dbReference type="PANTHER" id="PTHR34989:SF1">
    <property type="entry name" value="PROTEIN HDED"/>
    <property type="match status" value="1"/>
</dbReference>
<feature type="transmembrane region" description="Helical" evidence="2">
    <location>
        <begin position="36"/>
        <end position="58"/>
    </location>
</feature>
<organism evidence="3 4">
    <name type="scientific">Kitasatospora terrestris</name>
    <dbReference type="NCBI Taxonomy" id="258051"/>
    <lineage>
        <taxon>Bacteria</taxon>
        <taxon>Bacillati</taxon>
        <taxon>Actinomycetota</taxon>
        <taxon>Actinomycetes</taxon>
        <taxon>Kitasatosporales</taxon>
        <taxon>Streptomycetaceae</taxon>
        <taxon>Kitasatospora</taxon>
    </lineage>
</organism>
<comment type="caution">
    <text evidence="3">The sequence shown here is derived from an EMBL/GenBank/DDBJ whole genome shotgun (WGS) entry which is preliminary data.</text>
</comment>
<dbReference type="InterPro" id="IPR005325">
    <property type="entry name" value="DUF308_memb"/>
</dbReference>
<evidence type="ECO:0000256" key="2">
    <source>
        <dbReference type="SAM" id="Phobius"/>
    </source>
</evidence>
<feature type="transmembrane region" description="Helical" evidence="2">
    <location>
        <begin position="122"/>
        <end position="141"/>
    </location>
</feature>
<reference evidence="4" key="1">
    <citation type="journal article" date="2019" name="Int. J. Syst. Evol. Microbiol.">
        <title>The Global Catalogue of Microorganisms (GCM) 10K type strain sequencing project: providing services to taxonomists for standard genome sequencing and annotation.</title>
        <authorList>
            <consortium name="The Broad Institute Genomics Platform"/>
            <consortium name="The Broad Institute Genome Sequencing Center for Infectious Disease"/>
            <person name="Wu L."/>
            <person name="Ma J."/>
        </authorList>
    </citation>
    <scope>NUCLEOTIDE SEQUENCE [LARGE SCALE GENOMIC DNA]</scope>
    <source>
        <strain evidence="4">JCM 13006</strain>
    </source>
</reference>
<gene>
    <name evidence="3" type="ORF">GCM10023235_18410</name>
</gene>
<proteinExistence type="predicted"/>
<dbReference type="InterPro" id="IPR052712">
    <property type="entry name" value="Acid_resist_chaperone_HdeD"/>
</dbReference>
<dbReference type="RefSeq" id="WP_425559594.1">
    <property type="nucleotide sequence ID" value="NZ_BAABIS010000001.1"/>
</dbReference>
<accession>A0ABP9DFQ5</accession>
<feature type="region of interest" description="Disordered" evidence="1">
    <location>
        <begin position="210"/>
        <end position="264"/>
    </location>
</feature>
<keyword evidence="2" id="KW-1133">Transmembrane helix</keyword>
<feature type="transmembrane region" description="Helical" evidence="2">
    <location>
        <begin position="147"/>
        <end position="165"/>
    </location>
</feature>
<feature type="transmembrane region" description="Helical" evidence="2">
    <location>
        <begin position="65"/>
        <end position="85"/>
    </location>
</feature>
<feature type="compositionally biased region" description="Pro residues" evidence="1">
    <location>
        <begin position="217"/>
        <end position="227"/>
    </location>
</feature>
<evidence type="ECO:0000256" key="1">
    <source>
        <dbReference type="SAM" id="MobiDB-lite"/>
    </source>
</evidence>
<protein>
    <recommendedName>
        <fullName evidence="5">HDED protein</fullName>
    </recommendedName>
</protein>
<sequence length="264" mass="26693">MGDGAEAEAAMRRGARVADGRDGTATVPEAGLRRGFGALAVLGVVLVGAAVFGLLYTAFATLTSVLLFGWLLLIGGAVGLVHAVLGRKGNFFWLGAAVAALNIAAGLVMIARPDEAAEALTLFAALLFLSAGAFRLVGGVVVRGPQFGWTLALGALDLVIGVLVLKEWPSSSRYALGVFFSLALLFDGLALVSIGVGGRRVIGMVDDARRAAEPEPGTQPEPQPEPQPGAAAGPGPAPAPGSGGAPWPDLEKPAPPAQSDQQTG</sequence>
<keyword evidence="2" id="KW-0812">Transmembrane</keyword>
<dbReference type="Proteomes" id="UP001501752">
    <property type="component" value="Unassembled WGS sequence"/>
</dbReference>
<dbReference type="Pfam" id="PF03729">
    <property type="entry name" value="DUF308"/>
    <property type="match status" value="1"/>
</dbReference>